<dbReference type="GO" id="GO:0055085">
    <property type="term" value="P:transmembrane transport"/>
    <property type="evidence" value="ECO:0007669"/>
    <property type="project" value="InterPro"/>
</dbReference>
<comment type="caution">
    <text evidence="11">The sequence shown here is derived from an EMBL/GenBank/DDBJ whole genome shotgun (WGS) entry which is preliminary data.</text>
</comment>
<gene>
    <name evidence="11" type="ORF">EJV47_19830</name>
</gene>
<keyword evidence="12" id="KW-1185">Reference proteome</keyword>
<dbReference type="NCBIfam" id="TIGR01352">
    <property type="entry name" value="tonB_Cterm"/>
    <property type="match status" value="1"/>
</dbReference>
<dbReference type="AlphaFoldDB" id="A0A3S0IL24"/>
<evidence type="ECO:0000256" key="4">
    <source>
        <dbReference type="ARBA" id="ARBA00022475"/>
    </source>
</evidence>
<name>A0A3S0IL24_9BACT</name>
<keyword evidence="5" id="KW-0997">Cell inner membrane</keyword>
<keyword evidence="8" id="KW-1133">Transmembrane helix</keyword>
<dbReference type="SUPFAM" id="SSF74653">
    <property type="entry name" value="TolA/TonB C-terminal domain"/>
    <property type="match status" value="1"/>
</dbReference>
<keyword evidence="9" id="KW-0472">Membrane</keyword>
<dbReference type="Pfam" id="PF03544">
    <property type="entry name" value="TonB_C"/>
    <property type="match status" value="1"/>
</dbReference>
<dbReference type="GO" id="GO:0031992">
    <property type="term" value="F:energy transducer activity"/>
    <property type="evidence" value="ECO:0007669"/>
    <property type="project" value="TreeGrafter"/>
</dbReference>
<keyword evidence="6" id="KW-0812">Transmembrane</keyword>
<dbReference type="EMBL" id="RXOF01000013">
    <property type="protein sequence ID" value="RTQ47150.1"/>
    <property type="molecule type" value="Genomic_DNA"/>
</dbReference>
<dbReference type="InterPro" id="IPR051045">
    <property type="entry name" value="TonB-dependent_transducer"/>
</dbReference>
<evidence type="ECO:0000259" key="10">
    <source>
        <dbReference type="Pfam" id="PF03544"/>
    </source>
</evidence>
<reference evidence="11 12" key="1">
    <citation type="submission" date="2018-12" db="EMBL/GenBank/DDBJ databases">
        <title>Hymenobacter gummosus sp. nov., isolated from a spring.</title>
        <authorList>
            <person name="Nie L."/>
        </authorList>
    </citation>
    <scope>NUCLEOTIDE SEQUENCE [LARGE SCALE GENOMIC DNA]</scope>
    <source>
        <strain evidence="11 12">KCTC 52166</strain>
    </source>
</reference>
<protein>
    <submittedName>
        <fullName evidence="11">TonB family protein</fullName>
    </submittedName>
</protein>
<dbReference type="Proteomes" id="UP000282184">
    <property type="component" value="Unassembled WGS sequence"/>
</dbReference>
<evidence type="ECO:0000256" key="8">
    <source>
        <dbReference type="ARBA" id="ARBA00022989"/>
    </source>
</evidence>
<evidence type="ECO:0000256" key="2">
    <source>
        <dbReference type="ARBA" id="ARBA00006555"/>
    </source>
</evidence>
<evidence type="ECO:0000313" key="11">
    <source>
        <dbReference type="EMBL" id="RTQ47150.1"/>
    </source>
</evidence>
<dbReference type="PANTHER" id="PTHR33446">
    <property type="entry name" value="PROTEIN TONB-RELATED"/>
    <property type="match status" value="1"/>
</dbReference>
<evidence type="ECO:0000256" key="9">
    <source>
        <dbReference type="ARBA" id="ARBA00023136"/>
    </source>
</evidence>
<comment type="subcellular location">
    <subcellularLocation>
        <location evidence="1">Cell inner membrane</location>
        <topology evidence="1">Single-pass membrane protein</topology>
        <orientation evidence="1">Periplasmic side</orientation>
    </subcellularLocation>
</comment>
<evidence type="ECO:0000256" key="3">
    <source>
        <dbReference type="ARBA" id="ARBA00022448"/>
    </source>
</evidence>
<evidence type="ECO:0000313" key="12">
    <source>
        <dbReference type="Proteomes" id="UP000282184"/>
    </source>
</evidence>
<keyword evidence="4" id="KW-1003">Cell membrane</keyword>
<dbReference type="GO" id="GO:0098797">
    <property type="term" value="C:plasma membrane protein complex"/>
    <property type="evidence" value="ECO:0007669"/>
    <property type="project" value="TreeGrafter"/>
</dbReference>
<dbReference type="OrthoDB" id="1039448at2"/>
<proteinExistence type="inferred from homology"/>
<dbReference type="InterPro" id="IPR006260">
    <property type="entry name" value="TonB/TolA_C"/>
</dbReference>
<accession>A0A3S0IL24</accession>
<dbReference type="PANTHER" id="PTHR33446:SF2">
    <property type="entry name" value="PROTEIN TONB"/>
    <property type="match status" value="1"/>
</dbReference>
<evidence type="ECO:0000256" key="6">
    <source>
        <dbReference type="ARBA" id="ARBA00022692"/>
    </source>
</evidence>
<evidence type="ECO:0000256" key="1">
    <source>
        <dbReference type="ARBA" id="ARBA00004383"/>
    </source>
</evidence>
<dbReference type="Gene3D" id="3.30.1150.10">
    <property type="match status" value="1"/>
</dbReference>
<evidence type="ECO:0000256" key="5">
    <source>
        <dbReference type="ARBA" id="ARBA00022519"/>
    </source>
</evidence>
<organism evidence="11 12">
    <name type="scientific">Hymenobacter gummosus</name>
    <dbReference type="NCBI Taxonomy" id="1776032"/>
    <lineage>
        <taxon>Bacteria</taxon>
        <taxon>Pseudomonadati</taxon>
        <taxon>Bacteroidota</taxon>
        <taxon>Cytophagia</taxon>
        <taxon>Cytophagales</taxon>
        <taxon>Hymenobacteraceae</taxon>
        <taxon>Hymenobacter</taxon>
    </lineage>
</organism>
<evidence type="ECO:0000256" key="7">
    <source>
        <dbReference type="ARBA" id="ARBA00022927"/>
    </source>
</evidence>
<sequence length="240" mass="26129">MLHELPITNVRLSACPEAWEQMTPTARGRHCRSCQREVIDFTQGTAAQLSAAQAAASDGRVCGRFRVEQVAAGASLRLRQRWFLAAAVLVLLQGLSACEVREQLPAAPATTKSDALALTALADSNNVATQSCSEERVFVGMISEPMPEFPGGQEAMLEFLRATVRYPATEAEGKVFVTFTIDGTGAIHDAKVLKGVHPLLDAEALRAVRLMPRWQINFHVQPPRPSYGVGYTLPISFRRG</sequence>
<comment type="similarity">
    <text evidence="2">Belongs to the TonB family.</text>
</comment>
<keyword evidence="7" id="KW-0653">Protein transport</keyword>
<dbReference type="RefSeq" id="WP_126694949.1">
    <property type="nucleotide sequence ID" value="NZ_RXOF01000013.1"/>
</dbReference>
<dbReference type="InterPro" id="IPR037682">
    <property type="entry name" value="TonB_C"/>
</dbReference>
<feature type="domain" description="TonB C-terminal" evidence="10">
    <location>
        <begin position="170"/>
        <end position="237"/>
    </location>
</feature>
<dbReference type="GO" id="GO:0015031">
    <property type="term" value="P:protein transport"/>
    <property type="evidence" value="ECO:0007669"/>
    <property type="project" value="UniProtKB-KW"/>
</dbReference>
<keyword evidence="3" id="KW-0813">Transport</keyword>